<dbReference type="GO" id="GO:0003677">
    <property type="term" value="F:DNA binding"/>
    <property type="evidence" value="ECO:0007669"/>
    <property type="project" value="UniProtKB-KW"/>
</dbReference>
<dbReference type="Gene3D" id="1.10.260.40">
    <property type="entry name" value="lambda repressor-like DNA-binding domains"/>
    <property type="match status" value="1"/>
</dbReference>
<proteinExistence type="predicted"/>
<protein>
    <submittedName>
        <fullName evidence="6">Cro/CI family transcriptional regulator</fullName>
    </submittedName>
</protein>
<evidence type="ECO:0000259" key="5">
    <source>
        <dbReference type="Pfam" id="PF00717"/>
    </source>
</evidence>
<evidence type="ECO:0000256" key="3">
    <source>
        <dbReference type="ARBA" id="ARBA00023163"/>
    </source>
</evidence>
<dbReference type="InterPro" id="IPR039418">
    <property type="entry name" value="LexA-like"/>
</dbReference>
<dbReference type="EMBL" id="LJQD01000092">
    <property type="protein sequence ID" value="KPW98802.1"/>
    <property type="molecule type" value="Genomic_DNA"/>
</dbReference>
<dbReference type="CDD" id="cd00093">
    <property type="entry name" value="HTH_XRE"/>
    <property type="match status" value="1"/>
</dbReference>
<dbReference type="CDD" id="cd06529">
    <property type="entry name" value="S24_LexA-like"/>
    <property type="match status" value="1"/>
</dbReference>
<dbReference type="InterPro" id="IPR010982">
    <property type="entry name" value="Lambda_DNA-bd_dom_sf"/>
</dbReference>
<dbReference type="PATRIC" id="fig|264450.4.peg.2544"/>
<name>A0A0P9QLC5_PSESX</name>
<accession>A0A0P9QLC5</accession>
<dbReference type="AlphaFoldDB" id="A0A0P9QLC5"/>
<reference evidence="6 7" key="1">
    <citation type="submission" date="2015-09" db="EMBL/GenBank/DDBJ databases">
        <title>Genome announcement of multiple Pseudomonas syringae strains.</title>
        <authorList>
            <person name="Thakur S."/>
            <person name="Wang P.W."/>
            <person name="Gong Y."/>
            <person name="Weir B.S."/>
            <person name="Guttman D.S."/>
        </authorList>
    </citation>
    <scope>NUCLEOTIDE SEQUENCE [LARGE SCALE GENOMIC DNA]</scope>
    <source>
        <strain evidence="6 7">ICMP9419</strain>
    </source>
</reference>
<dbReference type="Gene3D" id="2.10.109.10">
    <property type="entry name" value="Umud Fragment, subunit A"/>
    <property type="match status" value="1"/>
</dbReference>
<evidence type="ECO:0000313" key="6">
    <source>
        <dbReference type="EMBL" id="KPW98802.1"/>
    </source>
</evidence>
<dbReference type="InterPro" id="IPR015927">
    <property type="entry name" value="Peptidase_S24_S26A/B/C"/>
</dbReference>
<dbReference type="SUPFAM" id="SSF51306">
    <property type="entry name" value="LexA/Signal peptidase"/>
    <property type="match status" value="1"/>
</dbReference>
<feature type="region of interest" description="Disordered" evidence="4">
    <location>
        <begin position="1"/>
        <end position="30"/>
    </location>
</feature>
<sequence length="283" mass="32156">MCLHDVHSIRSPNSRHPLGITSISTPRSFKRPSDVRRLRPMNTSGDRLRILLRECHLTATDFAANRKITPQHVNNWFKRGVPMARIDEVAELLTVNARWLRTGDGPKHPNESANENTGEDTRMVIQQTRNVLRGDVEIQIYTEVESTHGVGKTVLSEAPGQKIRLPVQVLQTMGIDPKNCMCVAMVGNSMADKIQDGSILGVDRELTQVIDGEIYALEHGGILRVRYLYRMPNGGLRLRSHNDAEYPDELFSAEDIDREKIRVLGWIFWWSTLNSRRNAMLLL</sequence>
<dbReference type="Pfam" id="PF00717">
    <property type="entry name" value="Peptidase_S24"/>
    <property type="match status" value="1"/>
</dbReference>
<evidence type="ECO:0000256" key="2">
    <source>
        <dbReference type="ARBA" id="ARBA00023125"/>
    </source>
</evidence>
<keyword evidence="3" id="KW-0804">Transcription</keyword>
<keyword evidence="1" id="KW-0805">Transcription regulation</keyword>
<evidence type="ECO:0000256" key="4">
    <source>
        <dbReference type="SAM" id="MobiDB-lite"/>
    </source>
</evidence>
<feature type="domain" description="Peptidase S24/S26A/S26B/S26C" evidence="5">
    <location>
        <begin position="145"/>
        <end position="267"/>
    </location>
</feature>
<dbReference type="PANTHER" id="PTHR40661">
    <property type="match status" value="1"/>
</dbReference>
<dbReference type="Proteomes" id="UP000050381">
    <property type="component" value="Unassembled WGS sequence"/>
</dbReference>
<organism evidence="6 7">
    <name type="scientific">Pseudomonas syringae pv. castaneae</name>
    <dbReference type="NCBI Taxonomy" id="264450"/>
    <lineage>
        <taxon>Bacteria</taxon>
        <taxon>Pseudomonadati</taxon>
        <taxon>Pseudomonadota</taxon>
        <taxon>Gammaproteobacteria</taxon>
        <taxon>Pseudomonadales</taxon>
        <taxon>Pseudomonadaceae</taxon>
        <taxon>Pseudomonas</taxon>
        <taxon>Pseudomonas syringae</taxon>
    </lineage>
</organism>
<dbReference type="InterPro" id="IPR036286">
    <property type="entry name" value="LexA/Signal_pep-like_sf"/>
</dbReference>
<evidence type="ECO:0000256" key="1">
    <source>
        <dbReference type="ARBA" id="ARBA00023015"/>
    </source>
</evidence>
<evidence type="ECO:0000313" key="7">
    <source>
        <dbReference type="Proteomes" id="UP000050381"/>
    </source>
</evidence>
<dbReference type="PANTHER" id="PTHR40661:SF2">
    <property type="entry name" value="HTH-TYPE TRANSCRIPTIONAL REGULATOR PRTR"/>
    <property type="match status" value="1"/>
</dbReference>
<dbReference type="InterPro" id="IPR001387">
    <property type="entry name" value="Cro/C1-type_HTH"/>
</dbReference>
<comment type="caution">
    <text evidence="6">The sequence shown here is derived from an EMBL/GenBank/DDBJ whole genome shotgun (WGS) entry which is preliminary data.</text>
</comment>
<keyword evidence="2" id="KW-0238">DNA-binding</keyword>
<gene>
    <name evidence="6" type="ORF">ALO79_05951</name>
</gene>